<comment type="caution">
    <text evidence="6">The sequence shown here is derived from an EMBL/GenBank/DDBJ whole genome shotgun (WGS) entry which is preliminary data.</text>
</comment>
<keyword evidence="3 4" id="KW-0408">Iron</keyword>
<evidence type="ECO:0000256" key="2">
    <source>
        <dbReference type="ARBA" id="ARBA00022723"/>
    </source>
</evidence>
<gene>
    <name evidence="6" type="ORF">GGR17_000211</name>
</gene>
<evidence type="ECO:0000313" key="7">
    <source>
        <dbReference type="Proteomes" id="UP000585681"/>
    </source>
</evidence>
<dbReference type="EMBL" id="JACIEQ010000001">
    <property type="protein sequence ID" value="MBB4020420.1"/>
    <property type="molecule type" value="Genomic_DNA"/>
</dbReference>
<name>A0A840C5S1_9RHOB</name>
<evidence type="ECO:0000256" key="3">
    <source>
        <dbReference type="ARBA" id="ARBA00023004"/>
    </source>
</evidence>
<evidence type="ECO:0000256" key="4">
    <source>
        <dbReference type="PROSITE-ProRule" id="PRU00433"/>
    </source>
</evidence>
<sequence>MNAKLVAAAVAVIALGGLGAYGIFAGQGVAAPTAQAAAGRAMVEVALPAQLSATAKLGETAFNARCASCHGVNAAGRAGVAPPLIHKIYEPGHHGDMSFLMAARNGARAHHWRFGDMPPVPGLTDAEIGAIITYVREVQRANGIY</sequence>
<dbReference type="RefSeq" id="WP_054538450.1">
    <property type="nucleotide sequence ID" value="NZ_JACIEQ010000001.1"/>
</dbReference>
<dbReference type="PANTHER" id="PTHR33751:SF1">
    <property type="entry name" value="CBB3-TYPE CYTOCHROME C OXIDASE SUBUNIT FIXP"/>
    <property type="match status" value="1"/>
</dbReference>
<evidence type="ECO:0000256" key="1">
    <source>
        <dbReference type="ARBA" id="ARBA00022617"/>
    </source>
</evidence>
<dbReference type="Pfam" id="PF00034">
    <property type="entry name" value="Cytochrom_C"/>
    <property type="match status" value="1"/>
</dbReference>
<keyword evidence="7" id="KW-1185">Reference proteome</keyword>
<feature type="domain" description="Cytochrome c" evidence="5">
    <location>
        <begin position="53"/>
        <end position="139"/>
    </location>
</feature>
<reference evidence="6" key="1">
    <citation type="submission" date="2020-08" db="EMBL/GenBank/DDBJ databases">
        <title>Genomic Encyclopedia of Type Strains, Phase IV (KMG-IV): sequencing the most valuable type-strain genomes for metagenomic binning, comparative biology and taxonomic classification.</title>
        <authorList>
            <person name="Goeker M."/>
        </authorList>
    </citation>
    <scope>NUCLEOTIDE SEQUENCE [LARGE SCALE GENOMIC DNA]</scope>
    <source>
        <strain evidence="6">DSM 105040</strain>
    </source>
</reference>
<organism evidence="6 7">
    <name type="scientific">Actibacterium naphthalenivorans</name>
    <dbReference type="NCBI Taxonomy" id="1614693"/>
    <lineage>
        <taxon>Bacteria</taxon>
        <taxon>Pseudomonadati</taxon>
        <taxon>Pseudomonadota</taxon>
        <taxon>Alphaproteobacteria</taxon>
        <taxon>Rhodobacterales</taxon>
        <taxon>Roseobacteraceae</taxon>
        <taxon>Actibacterium</taxon>
    </lineage>
</organism>
<dbReference type="Proteomes" id="UP000585681">
    <property type="component" value="Unassembled WGS sequence"/>
</dbReference>
<proteinExistence type="predicted"/>
<dbReference type="SUPFAM" id="SSF46626">
    <property type="entry name" value="Cytochrome c"/>
    <property type="match status" value="1"/>
</dbReference>
<dbReference type="PROSITE" id="PS51007">
    <property type="entry name" value="CYTC"/>
    <property type="match status" value="1"/>
</dbReference>
<keyword evidence="1 4" id="KW-0349">Heme</keyword>
<dbReference type="GO" id="GO:0009055">
    <property type="term" value="F:electron transfer activity"/>
    <property type="evidence" value="ECO:0007669"/>
    <property type="project" value="InterPro"/>
</dbReference>
<protein>
    <submittedName>
        <fullName evidence="6">Mono/diheme cytochrome c family protein</fullName>
    </submittedName>
</protein>
<dbReference type="AlphaFoldDB" id="A0A840C5S1"/>
<evidence type="ECO:0000313" key="6">
    <source>
        <dbReference type="EMBL" id="MBB4020420.1"/>
    </source>
</evidence>
<dbReference type="InterPro" id="IPR036909">
    <property type="entry name" value="Cyt_c-like_dom_sf"/>
</dbReference>
<dbReference type="PANTHER" id="PTHR33751">
    <property type="entry name" value="CBB3-TYPE CYTOCHROME C OXIDASE SUBUNIT FIXP"/>
    <property type="match status" value="1"/>
</dbReference>
<dbReference type="InterPro" id="IPR050597">
    <property type="entry name" value="Cytochrome_c_Oxidase_Subunit"/>
</dbReference>
<evidence type="ECO:0000259" key="5">
    <source>
        <dbReference type="PROSITE" id="PS51007"/>
    </source>
</evidence>
<dbReference type="GO" id="GO:0046872">
    <property type="term" value="F:metal ion binding"/>
    <property type="evidence" value="ECO:0007669"/>
    <property type="project" value="UniProtKB-KW"/>
</dbReference>
<keyword evidence="2 4" id="KW-0479">Metal-binding</keyword>
<accession>A0A840C5S1</accession>
<dbReference type="InterPro" id="IPR009056">
    <property type="entry name" value="Cyt_c-like_dom"/>
</dbReference>
<dbReference type="Gene3D" id="1.10.760.10">
    <property type="entry name" value="Cytochrome c-like domain"/>
    <property type="match status" value="1"/>
</dbReference>
<dbReference type="GO" id="GO:0020037">
    <property type="term" value="F:heme binding"/>
    <property type="evidence" value="ECO:0007669"/>
    <property type="project" value="InterPro"/>
</dbReference>